<dbReference type="EMBL" id="KN847042">
    <property type="protein sequence ID" value="KIW30219.1"/>
    <property type="molecule type" value="Genomic_DNA"/>
</dbReference>
<dbReference type="InterPro" id="IPR029069">
    <property type="entry name" value="HotDog_dom_sf"/>
</dbReference>
<feature type="domain" description="MaoC-like" evidence="6">
    <location>
        <begin position="753"/>
        <end position="859"/>
    </location>
</feature>
<evidence type="ECO:0000256" key="2">
    <source>
        <dbReference type="ARBA" id="ARBA00010139"/>
    </source>
</evidence>
<dbReference type="InterPro" id="IPR013785">
    <property type="entry name" value="Aldolase_TIM"/>
</dbReference>
<name>A0A0D2D3C1_9EURO</name>
<dbReference type="AlphaFoldDB" id="A0A0D2D3C1"/>
<evidence type="ECO:0000313" key="7">
    <source>
        <dbReference type="EMBL" id="KIW30219.1"/>
    </source>
</evidence>
<dbReference type="GeneID" id="27345172"/>
<dbReference type="HOGENOM" id="CLU_006937_5_0_1"/>
<evidence type="ECO:0000313" key="8">
    <source>
        <dbReference type="Proteomes" id="UP000054466"/>
    </source>
</evidence>
<dbReference type="VEuPathDB" id="FungiDB:PV07_05978"/>
<dbReference type="Gene3D" id="3.20.20.70">
    <property type="entry name" value="Aldolase class I"/>
    <property type="match status" value="1"/>
</dbReference>
<dbReference type="GO" id="GO:0018580">
    <property type="term" value="F:nitronate monooxygenase activity"/>
    <property type="evidence" value="ECO:0007669"/>
    <property type="project" value="InterPro"/>
</dbReference>
<evidence type="ECO:0000256" key="5">
    <source>
        <dbReference type="ARBA" id="ARBA00023002"/>
    </source>
</evidence>
<sequence length="1256" mass="136907">MSPSAVNETAAQQAVKYIQALADKFPEPCGATEAWRDVDDVAYALSQVSLFTPRPIKIVAIGAGIGGLAIAHAVESGKLPGAELTIYEKDSGIGGTWFENRYPGCACDIPAHNYQFSWAPNPYWKAFYADRSDIYNYVQGVAEQNNLNQYIQLCHKVTKAEWNEEKQKWQVTVRKMDGRDIAVSSPGITEGEIEETINTECDILINATGFFNNWKWPAIPDRESFKGQLLHSAAWSKDAEKSLDGKTVALIGNGSSGIQILPAIIDRVSKIYVHVRSATWVTTGLAEKFAGPNGSNLVFSEEQKRKWAENPEEYLEYRKEVENSMSSRFRLYMAGSKIQEAARKFSTESMTNKLTAGGKPELAKLLLPTFEVGCRRPTPGNGYLEALCSDKCEVVWGEVAAFTPDGLRTASGAVSKVDAIICATGFDLSCVPRFPIIGRNKINLQDAWRTNPESYLSVTAADMPNYFTILGPASPLGHGSLVPSIEFVTSYICDIIRKLQTQNYSSVCPKAHIPRAYQKQALAWLERTVWASDCASTFKNGTVDGKLVSLHPGSRLHMFELLSTPRYEDFDWTSLSPDEDLAFAWLGNGFTIDEDDAYYKGGQADLTYFLNPPPGSKNELHPNFQVFPSFSTVLSQKGENNELVDFYANFDKNSSGAPIPGVPKLDVTRMVDGGKGISFFKPLPPTSVGRHFEQRMKVIGVYDKGKAGAIVQTQTDMVDTETNEVYTRVIGNNFYVGQGGWGGPKGSSPVYAPPKRDPDLSYPLITTEETALLYRLNGDTNPLHAVPEPGRKMGFKGVIIHGLWTYNATLYAVLKVAGNSQAENIKSFEAKFASPLNPGDTATVQVWRLGICDEDGFGEVSCRQYDSHRQEPHTGNIIQEQGQDPDPDLKLNGSFFVSLKMSSRQKIRTGLTDLFGVKHPVMLAGMGVAAGPRLAAAVTNAGGIGVIGGHGYNPDGLREQIDELKAHLVDKDAPFGVDILLPQVGGNARKTNYDYTAGKLMELIDVVVQSKARVFVSAIGVPPRAAVDRLHAGGVLYMNMIGHPKHVQKCLDLDVDILCAQGGEAGGHTSDIPFSVLIPAAAKLLKGKKSKMTGMNVQLVAAGGVSSGESLAAALMLGASGVWVGTRFIVAHEAGASKAHQEAVLSATHDDTMRSVIFSGRPLRIRKTPYILNWEEKRQDEIKALTANGILPVQHDAEQHPDDEDILDNIHPFLMGIVAGEVNHRSSAREIVDELVDGAAERLRLGSVSLVNESKL</sequence>
<dbReference type="Proteomes" id="UP000054466">
    <property type="component" value="Unassembled WGS sequence"/>
</dbReference>
<dbReference type="InterPro" id="IPR004136">
    <property type="entry name" value="NMO"/>
</dbReference>
<proteinExistence type="inferred from homology"/>
<keyword evidence="8" id="KW-1185">Reference proteome</keyword>
<dbReference type="SUPFAM" id="SSF51905">
    <property type="entry name" value="FAD/NAD(P)-binding domain"/>
    <property type="match status" value="3"/>
</dbReference>
<keyword evidence="3" id="KW-0285">Flavoprotein</keyword>
<accession>A0A0D2D3C1</accession>
<dbReference type="SUPFAM" id="SSF54637">
    <property type="entry name" value="Thioesterase/thiol ester dehydrase-isomerase"/>
    <property type="match status" value="2"/>
</dbReference>
<evidence type="ECO:0000256" key="4">
    <source>
        <dbReference type="ARBA" id="ARBA00022643"/>
    </source>
</evidence>
<dbReference type="PANTHER" id="PTHR42877:SF12">
    <property type="entry name" value="MONOOXYGENASE"/>
    <property type="match status" value="1"/>
</dbReference>
<dbReference type="SUPFAM" id="SSF51412">
    <property type="entry name" value="Inosine monophosphate dehydrogenase (IMPDH)"/>
    <property type="match status" value="1"/>
</dbReference>
<keyword evidence="5" id="KW-0560">Oxidoreductase</keyword>
<keyword evidence="4" id="KW-0288">FMN</keyword>
<dbReference type="RefSeq" id="XP_016250435.1">
    <property type="nucleotide sequence ID" value="XM_016392916.1"/>
</dbReference>
<protein>
    <recommendedName>
        <fullName evidence="6">MaoC-like domain-containing protein</fullName>
    </recommendedName>
</protein>
<organism evidence="7 8">
    <name type="scientific">Cladophialophora immunda</name>
    <dbReference type="NCBI Taxonomy" id="569365"/>
    <lineage>
        <taxon>Eukaryota</taxon>
        <taxon>Fungi</taxon>
        <taxon>Dikarya</taxon>
        <taxon>Ascomycota</taxon>
        <taxon>Pezizomycotina</taxon>
        <taxon>Eurotiomycetes</taxon>
        <taxon>Chaetothyriomycetidae</taxon>
        <taxon>Chaetothyriales</taxon>
        <taxon>Herpotrichiellaceae</taxon>
        <taxon>Cladophialophora</taxon>
    </lineage>
</organism>
<reference evidence="7 8" key="1">
    <citation type="submission" date="2015-01" db="EMBL/GenBank/DDBJ databases">
        <title>The Genome Sequence of Cladophialophora immunda CBS83496.</title>
        <authorList>
            <consortium name="The Broad Institute Genomics Platform"/>
            <person name="Cuomo C."/>
            <person name="de Hoog S."/>
            <person name="Gorbushina A."/>
            <person name="Stielow B."/>
            <person name="Teixiera M."/>
            <person name="Abouelleil A."/>
            <person name="Chapman S.B."/>
            <person name="Priest M."/>
            <person name="Young S.K."/>
            <person name="Wortman J."/>
            <person name="Nusbaum C."/>
            <person name="Birren B."/>
        </authorList>
    </citation>
    <scope>NUCLEOTIDE SEQUENCE [LARGE SCALE GENOMIC DNA]</scope>
    <source>
        <strain evidence="7 8">CBS 83496</strain>
    </source>
</reference>
<dbReference type="CDD" id="cd04730">
    <property type="entry name" value="NPD_like"/>
    <property type="match status" value="1"/>
</dbReference>
<dbReference type="InterPro" id="IPR051209">
    <property type="entry name" value="FAD-bind_Monooxygenase_sf"/>
</dbReference>
<gene>
    <name evidence="7" type="ORF">PV07_05978</name>
</gene>
<evidence type="ECO:0000259" key="6">
    <source>
        <dbReference type="Pfam" id="PF01575"/>
    </source>
</evidence>
<dbReference type="InterPro" id="IPR002539">
    <property type="entry name" value="MaoC-like_dom"/>
</dbReference>
<dbReference type="Gene3D" id="3.50.50.60">
    <property type="entry name" value="FAD/NAD(P)-binding domain"/>
    <property type="match status" value="2"/>
</dbReference>
<dbReference type="Pfam" id="PF13450">
    <property type="entry name" value="NAD_binding_8"/>
    <property type="match status" value="1"/>
</dbReference>
<evidence type="ECO:0000256" key="1">
    <source>
        <dbReference type="ARBA" id="ARBA00001974"/>
    </source>
</evidence>
<dbReference type="Gene3D" id="3.10.129.10">
    <property type="entry name" value="Hotdog Thioesterase"/>
    <property type="match status" value="2"/>
</dbReference>
<dbReference type="Pfam" id="PF03060">
    <property type="entry name" value="NMO"/>
    <property type="match status" value="1"/>
</dbReference>
<dbReference type="STRING" id="569365.A0A0D2D3C1"/>
<comment type="cofactor">
    <cofactor evidence="1">
        <name>FAD</name>
        <dbReference type="ChEBI" id="CHEBI:57692"/>
    </cofactor>
</comment>
<evidence type="ECO:0000256" key="3">
    <source>
        <dbReference type="ARBA" id="ARBA00022630"/>
    </source>
</evidence>
<comment type="similarity">
    <text evidence="2">Belongs to the FAD-binding monooxygenase family.</text>
</comment>
<dbReference type="OrthoDB" id="74360at2759"/>
<dbReference type="Pfam" id="PF01575">
    <property type="entry name" value="MaoC_dehydratas"/>
    <property type="match status" value="1"/>
</dbReference>
<dbReference type="InterPro" id="IPR036188">
    <property type="entry name" value="FAD/NAD-bd_sf"/>
</dbReference>
<dbReference type="PANTHER" id="PTHR42877">
    <property type="entry name" value="L-ORNITHINE N(5)-MONOOXYGENASE-RELATED"/>
    <property type="match status" value="1"/>
</dbReference>